<dbReference type="PROSITE" id="PS00396">
    <property type="entry name" value="TOPO_IA_1"/>
    <property type="match status" value="1"/>
</dbReference>
<dbReference type="InterPro" id="IPR013497">
    <property type="entry name" value="Topo_IA_cen"/>
</dbReference>
<dbReference type="GO" id="GO:0003917">
    <property type="term" value="F:DNA topoisomerase type I (single strand cut, ATP-independent) activity"/>
    <property type="evidence" value="ECO:0007669"/>
    <property type="project" value="UniProtKB-EC"/>
</dbReference>
<keyword evidence="4" id="KW-0799">Topoisomerase</keyword>
<keyword evidence="6" id="KW-0413">Isomerase</keyword>
<dbReference type="InterPro" id="IPR013825">
    <property type="entry name" value="Topo_IA_cen_sub2"/>
</dbReference>
<comment type="caution">
    <text evidence="10">The sequence shown here is derived from an EMBL/GenBank/DDBJ whole genome shotgun (WGS) entry which is preliminary data.</text>
</comment>
<dbReference type="PANTHER" id="PTHR11390:SF21">
    <property type="entry name" value="DNA TOPOISOMERASE 3-ALPHA"/>
    <property type="match status" value="1"/>
</dbReference>
<dbReference type="Gene3D" id="1.10.290.10">
    <property type="entry name" value="Topoisomerase I, domain 4"/>
    <property type="match status" value="1"/>
</dbReference>
<proteinExistence type="inferred from homology"/>
<dbReference type="Gene3D" id="1.10.460.10">
    <property type="entry name" value="Topoisomerase I, domain 2"/>
    <property type="match status" value="1"/>
</dbReference>
<evidence type="ECO:0000256" key="4">
    <source>
        <dbReference type="ARBA" id="ARBA00023029"/>
    </source>
</evidence>
<dbReference type="PRINTS" id="PR00417">
    <property type="entry name" value="PRTPISMRASEI"/>
</dbReference>
<organism evidence="10">
    <name type="scientific">Cladocopium goreaui</name>
    <dbReference type="NCBI Taxonomy" id="2562237"/>
    <lineage>
        <taxon>Eukaryota</taxon>
        <taxon>Sar</taxon>
        <taxon>Alveolata</taxon>
        <taxon>Dinophyceae</taxon>
        <taxon>Suessiales</taxon>
        <taxon>Symbiodiniaceae</taxon>
        <taxon>Cladocopium</taxon>
    </lineage>
</organism>
<dbReference type="InterPro" id="IPR013824">
    <property type="entry name" value="Topo_IA_cen_sub1"/>
</dbReference>
<comment type="catalytic activity">
    <reaction evidence="1">
        <text>ATP-independent breakage of single-stranded DNA, followed by passage and rejoining.</text>
        <dbReference type="EC" id="5.6.2.1"/>
    </reaction>
</comment>
<dbReference type="PROSITE" id="PS52039">
    <property type="entry name" value="TOPO_IA_2"/>
    <property type="match status" value="1"/>
</dbReference>
<keyword evidence="5" id="KW-0238">DNA-binding</keyword>
<dbReference type="SMART" id="SM00437">
    <property type="entry name" value="TOP1Ac"/>
    <property type="match status" value="1"/>
</dbReference>
<dbReference type="GO" id="GO:0006265">
    <property type="term" value="P:DNA topological change"/>
    <property type="evidence" value="ECO:0007669"/>
    <property type="project" value="InterPro"/>
</dbReference>
<dbReference type="EMBL" id="CAMXCT010003312">
    <property type="protein sequence ID" value="CAI4003657.1"/>
    <property type="molecule type" value="Genomic_DNA"/>
</dbReference>
<dbReference type="Gene3D" id="1.25.40.10">
    <property type="entry name" value="Tetratricopeptide repeat domain"/>
    <property type="match status" value="2"/>
</dbReference>
<dbReference type="InterPro" id="IPR013826">
    <property type="entry name" value="Topo_IA_cen_sub3"/>
</dbReference>
<dbReference type="PROSITE" id="PS51375">
    <property type="entry name" value="PPR"/>
    <property type="match status" value="1"/>
</dbReference>
<sequence length="1358" mass="150228">MPESVRSFVRKLRLQTAVASKTQRFRTAYPVRASWQSSLHVWAQQQCPVTATTAISACGRAHYWQSSLEIYSTLENDKCKPGKVGKLQKKRYQLKKFRFDEDPAPLNATIAAVANATCWSLALELLEYGHRHGRPFDLWGWNAAINACGRAGKWKAALALLEELHSQRLADATSVNSVISACDRSANWQGAIALLDWQADLVGVSAAISACAKGAKWVHALSALQIQAANEVTFSAAIAACGRSTRWHIALKVLEEALSVGRASLTCFAAAVSACELGAAWQVALSLVGLAARDWQLDRVVINAAVSSCEKGWQWERCLALLQGTVPDAVTFGAAAEACNSAMRWMEALSLAMQSRSLRSLRSPVAFIAAAAARDAAQNAKSTALPHFRWHRGTLSCPVVTTCQALHVLQALVHKPVTDWVRQQLQDVILETNVARIALQRFSMAEGERIPRQIRSGENSHGVSAYEKTRNRFNKSYTDMCPFQCSCYCVTGCGSVSLHSAHSTARRQVLPYVSLHAATCYDQMTIRQTGKFWEVLGRLTGLHKKSSVTAADKTKGFSLERFGFCAAFRQVGTGTNLLQRATTRTLGSLFSCVAVRTASSEGTPEEAGSGTLMFSEQSCVLLLLQQDCGTALALPTHQISPTPWACDFFTAKLILFVSKGKEKMVKEKGPEMSVLRATNLFMLHRLKVALDHEIKQLASRADILVNACDAGREGELIFRRIQNWLQLKKMPVERLWLQSLTEDAIRSAVQNARPGCDYDNLADAADCRARWDWLIGINGTASLKKGKWLDKGCSVGRVMSPTLLLVVDREEEIENFQPKPYQDVRATFCPKDGKSYEGKYSTLKQKEQHDWHQIAKEWKPGLEAEVLEDSLVEVTEKPKPLMNLADLQRRCSRLFRMTPSQTLASAQKLYEAEKITYPRTDSRSLPTDYKDEVREMLHAQAGRPNSLIGKEFLLCASERVSEVGKKIFDDKNVTDHFAIVPTRKGLQQASARTQDDKVLGLIIRHCVAAFLPDAKFKKLQRKTLVNGYTFTTNEKILVDAGFLALEKGSGVAVCEVQRLRKGTKVSFEEMQVDDKETSPPSRYTQASLLTAMETCGKDVSEAKLQSVMGAGIGTSATRASIIDKLLTQEWVASTGASVLRPCVKARNLKQRLLTLGLMDNFSIELTGEWELQLRQIEEGKIKKDKGDHEMRVVVESIVTKATGSQMTLPKAPAWKTPSKTPRPSEPEPVRVVPKAKTTKSTKATMTTKTTKTIKTKEKPKEKPKATIKKAIGTKKSSWLKVGTKMEEAKKTPRKMLQAYLSSVNFNIDVAMCCAARKSELPTSRCNKFLKVWVLSDCANIFSVQELGLITGVGLRRLV</sequence>
<dbReference type="GO" id="GO:0006281">
    <property type="term" value="P:DNA repair"/>
    <property type="evidence" value="ECO:0007669"/>
    <property type="project" value="TreeGrafter"/>
</dbReference>
<keyword evidence="12" id="KW-1185">Reference proteome</keyword>
<dbReference type="GO" id="GO:0003677">
    <property type="term" value="F:DNA binding"/>
    <property type="evidence" value="ECO:0007669"/>
    <property type="project" value="UniProtKB-KW"/>
</dbReference>
<dbReference type="Proteomes" id="UP001152797">
    <property type="component" value="Unassembled WGS sequence"/>
</dbReference>
<evidence type="ECO:0000313" key="10">
    <source>
        <dbReference type="EMBL" id="CAI4003657.1"/>
    </source>
</evidence>
<dbReference type="InterPro" id="IPR023406">
    <property type="entry name" value="Topo_IA_AS"/>
</dbReference>
<evidence type="ECO:0000256" key="1">
    <source>
        <dbReference type="ARBA" id="ARBA00000213"/>
    </source>
</evidence>
<comment type="similarity">
    <text evidence="2">Belongs to the type IA topoisomerase family.</text>
</comment>
<feature type="region of interest" description="Disordered" evidence="8">
    <location>
        <begin position="1205"/>
        <end position="1266"/>
    </location>
</feature>
<dbReference type="CDD" id="cd00186">
    <property type="entry name" value="TOP1Ac"/>
    <property type="match status" value="1"/>
</dbReference>
<dbReference type="InterPro" id="IPR003601">
    <property type="entry name" value="Topo_IA_2"/>
</dbReference>
<dbReference type="EC" id="5.6.2.1" evidence="3"/>
<dbReference type="Pfam" id="PF01131">
    <property type="entry name" value="Topoisom_bac"/>
    <property type="match status" value="1"/>
</dbReference>
<dbReference type="CDD" id="cd01028">
    <property type="entry name" value="TOPRIM_TopoIA"/>
    <property type="match status" value="1"/>
</dbReference>
<dbReference type="Gene3D" id="2.70.20.10">
    <property type="entry name" value="Topoisomerase I, domain 3"/>
    <property type="match status" value="1"/>
</dbReference>
<evidence type="ECO:0000313" key="12">
    <source>
        <dbReference type="Proteomes" id="UP001152797"/>
    </source>
</evidence>
<dbReference type="InterPro" id="IPR003602">
    <property type="entry name" value="Topo_IA_DNA-bd_dom"/>
</dbReference>
<evidence type="ECO:0000256" key="8">
    <source>
        <dbReference type="SAM" id="MobiDB-lite"/>
    </source>
</evidence>
<dbReference type="OrthoDB" id="449082at2759"/>
<dbReference type="InterPro" id="IPR000380">
    <property type="entry name" value="Topo_IA"/>
</dbReference>
<evidence type="ECO:0000256" key="5">
    <source>
        <dbReference type="ARBA" id="ARBA00023125"/>
    </source>
</evidence>
<accession>A0A9P1GAX7</accession>
<dbReference type="Pfam" id="PF01535">
    <property type="entry name" value="PPR"/>
    <property type="match status" value="1"/>
</dbReference>
<feature type="compositionally biased region" description="Low complexity" evidence="8">
    <location>
        <begin position="1229"/>
        <end position="1252"/>
    </location>
</feature>
<feature type="compositionally biased region" description="Basic and acidic residues" evidence="8">
    <location>
        <begin position="1254"/>
        <end position="1264"/>
    </location>
</feature>
<dbReference type="InterPro" id="IPR023405">
    <property type="entry name" value="Topo_IA_core_domain"/>
</dbReference>
<dbReference type="GO" id="GO:0006310">
    <property type="term" value="P:DNA recombination"/>
    <property type="evidence" value="ECO:0007669"/>
    <property type="project" value="TreeGrafter"/>
</dbReference>
<dbReference type="InterPro" id="IPR011990">
    <property type="entry name" value="TPR-like_helical_dom_sf"/>
</dbReference>
<feature type="repeat" description="PPR" evidence="7">
    <location>
        <begin position="137"/>
        <end position="171"/>
    </location>
</feature>
<dbReference type="SUPFAM" id="SSF56712">
    <property type="entry name" value="Prokaryotic type I DNA topoisomerase"/>
    <property type="match status" value="1"/>
</dbReference>
<evidence type="ECO:0000256" key="3">
    <source>
        <dbReference type="ARBA" id="ARBA00012891"/>
    </source>
</evidence>
<dbReference type="NCBIfam" id="TIGR00756">
    <property type="entry name" value="PPR"/>
    <property type="match status" value="1"/>
</dbReference>
<protein>
    <recommendedName>
        <fullName evidence="3">DNA topoisomerase</fullName>
        <ecNumber evidence="3">5.6.2.1</ecNumber>
    </recommendedName>
</protein>
<name>A0A9P1GAX7_9DINO</name>
<feature type="domain" description="Topo IA-type catalytic" evidence="9">
    <location>
        <begin position="758"/>
        <end position="1198"/>
    </location>
</feature>
<dbReference type="Gene3D" id="3.40.50.140">
    <property type="match status" value="1"/>
</dbReference>
<dbReference type="EMBL" id="CAMXCT020003312">
    <property type="protein sequence ID" value="CAL1157032.1"/>
    <property type="molecule type" value="Genomic_DNA"/>
</dbReference>
<reference evidence="10" key="1">
    <citation type="submission" date="2022-10" db="EMBL/GenBank/DDBJ databases">
        <authorList>
            <person name="Chen Y."/>
            <person name="Dougan E. K."/>
            <person name="Chan C."/>
            <person name="Rhodes N."/>
            <person name="Thang M."/>
        </authorList>
    </citation>
    <scope>NUCLEOTIDE SEQUENCE</scope>
</reference>
<dbReference type="EMBL" id="CAMXCT030003312">
    <property type="protein sequence ID" value="CAL4790969.1"/>
    <property type="molecule type" value="Genomic_DNA"/>
</dbReference>
<evidence type="ECO:0000259" key="9">
    <source>
        <dbReference type="PROSITE" id="PS52039"/>
    </source>
</evidence>
<evidence type="ECO:0000256" key="2">
    <source>
        <dbReference type="ARBA" id="ARBA00009446"/>
    </source>
</evidence>
<dbReference type="PANTHER" id="PTHR11390">
    <property type="entry name" value="PROKARYOTIC DNA TOPOISOMERASE"/>
    <property type="match status" value="1"/>
</dbReference>
<dbReference type="InterPro" id="IPR002885">
    <property type="entry name" value="PPR_rpt"/>
</dbReference>
<evidence type="ECO:0000313" key="11">
    <source>
        <dbReference type="EMBL" id="CAL4790969.1"/>
    </source>
</evidence>
<evidence type="ECO:0000256" key="6">
    <source>
        <dbReference type="ARBA" id="ARBA00023235"/>
    </source>
</evidence>
<reference evidence="11 12" key="2">
    <citation type="submission" date="2024-05" db="EMBL/GenBank/DDBJ databases">
        <authorList>
            <person name="Chen Y."/>
            <person name="Shah S."/>
            <person name="Dougan E. K."/>
            <person name="Thang M."/>
            <person name="Chan C."/>
        </authorList>
    </citation>
    <scope>NUCLEOTIDE SEQUENCE [LARGE SCALE GENOMIC DNA]</scope>
</reference>
<evidence type="ECO:0000256" key="7">
    <source>
        <dbReference type="PROSITE-ProRule" id="PRU00708"/>
    </source>
</evidence>
<gene>
    <name evidence="10" type="ORF">C1SCF055_LOCUS29505</name>
</gene>
<dbReference type="SMART" id="SM00436">
    <property type="entry name" value="TOP1Bc"/>
    <property type="match status" value="1"/>
</dbReference>